<dbReference type="GO" id="GO:0046872">
    <property type="term" value="F:metal ion binding"/>
    <property type="evidence" value="ECO:0007669"/>
    <property type="project" value="UniProtKB-KW"/>
</dbReference>
<dbReference type="Proteomes" id="UP000193944">
    <property type="component" value="Unassembled WGS sequence"/>
</dbReference>
<comment type="caution">
    <text evidence="12">The sequence shown here is derived from an EMBL/GenBank/DDBJ whole genome shotgun (WGS) entry which is preliminary data.</text>
</comment>
<dbReference type="InterPro" id="IPR049912">
    <property type="entry name" value="CRESS_DNA_REP"/>
</dbReference>
<reference evidence="12 13" key="1">
    <citation type="submission" date="2016-08" db="EMBL/GenBank/DDBJ databases">
        <title>A Parts List for Fungal Cellulosomes Revealed by Comparative Genomics.</title>
        <authorList>
            <consortium name="DOE Joint Genome Institute"/>
            <person name="Haitjema C.H."/>
            <person name="Gilmore S.P."/>
            <person name="Henske J.K."/>
            <person name="Solomon K.V."/>
            <person name="De Groot R."/>
            <person name="Kuo A."/>
            <person name="Mondo S.J."/>
            <person name="Salamov A.A."/>
            <person name="Labutti K."/>
            <person name="Zhao Z."/>
            <person name="Chiniquy J."/>
            <person name="Barry K."/>
            <person name="Brewer H.M."/>
            <person name="Purvine S.O."/>
            <person name="Wright A.T."/>
            <person name="Boxma B."/>
            <person name="Van Alen T."/>
            <person name="Hackstein J.H."/>
            <person name="Baker S.E."/>
            <person name="Grigoriev I.V."/>
            <person name="O'Malley M.A."/>
        </authorList>
    </citation>
    <scope>NUCLEOTIDE SEQUENCE [LARGE SCALE GENOMIC DNA]</scope>
    <source>
        <strain evidence="12 13">S4</strain>
    </source>
</reference>
<evidence type="ECO:0000256" key="5">
    <source>
        <dbReference type="ARBA" id="ARBA00022723"/>
    </source>
</evidence>
<keyword evidence="2" id="KW-0548">Nucleotidyltransferase</keyword>
<keyword evidence="13" id="KW-1185">Reference proteome</keyword>
<dbReference type="GO" id="GO:0004519">
    <property type="term" value="F:endonuclease activity"/>
    <property type="evidence" value="ECO:0007669"/>
    <property type="project" value="UniProtKB-KW"/>
</dbReference>
<dbReference type="PROSITE" id="PS52020">
    <property type="entry name" value="CRESS_DNA_REP"/>
    <property type="match status" value="1"/>
</dbReference>
<keyword evidence="8" id="KW-0378">Hydrolase</keyword>
<dbReference type="OrthoDB" id="6433169at2759"/>
<evidence type="ECO:0000256" key="1">
    <source>
        <dbReference type="ARBA" id="ARBA00022679"/>
    </source>
</evidence>
<dbReference type="InterPro" id="IPR027417">
    <property type="entry name" value="P-loop_NTPase"/>
</dbReference>
<dbReference type="GO" id="GO:0016779">
    <property type="term" value="F:nucleotidyltransferase activity"/>
    <property type="evidence" value="ECO:0007669"/>
    <property type="project" value="UniProtKB-KW"/>
</dbReference>
<keyword evidence="10" id="KW-0238">DNA-binding</keyword>
<evidence type="ECO:0000256" key="9">
    <source>
        <dbReference type="ARBA" id="ARBA00023124"/>
    </source>
</evidence>
<protein>
    <recommendedName>
        <fullName evidence="11">CRESS-DNA virus Rep endonuclease domain-containing protein</fullName>
    </recommendedName>
</protein>
<name>A0A1Y1VQH9_9FUNG</name>
<keyword evidence="5" id="KW-0479">Metal-binding</keyword>
<evidence type="ECO:0000259" key="11">
    <source>
        <dbReference type="PROSITE" id="PS52020"/>
    </source>
</evidence>
<keyword evidence="6" id="KW-0547">Nucleotide-binding</keyword>
<dbReference type="Gene3D" id="3.40.1310.20">
    <property type="match status" value="1"/>
</dbReference>
<evidence type="ECO:0000256" key="3">
    <source>
        <dbReference type="ARBA" id="ARBA00022705"/>
    </source>
</evidence>
<dbReference type="GO" id="GO:0003677">
    <property type="term" value="F:DNA binding"/>
    <property type="evidence" value="ECO:0007669"/>
    <property type="project" value="UniProtKB-KW"/>
</dbReference>
<dbReference type="EMBL" id="MCFG01000661">
    <property type="protein sequence ID" value="ORX63276.1"/>
    <property type="molecule type" value="Genomic_DNA"/>
</dbReference>
<gene>
    <name evidence="12" type="ORF">BCR32DRAFT_251666</name>
</gene>
<organism evidence="12 13">
    <name type="scientific">Anaeromyces robustus</name>
    <dbReference type="NCBI Taxonomy" id="1754192"/>
    <lineage>
        <taxon>Eukaryota</taxon>
        <taxon>Fungi</taxon>
        <taxon>Fungi incertae sedis</taxon>
        <taxon>Chytridiomycota</taxon>
        <taxon>Chytridiomycota incertae sedis</taxon>
        <taxon>Neocallimastigomycetes</taxon>
        <taxon>Neocallimastigales</taxon>
        <taxon>Neocallimastigaceae</taxon>
        <taxon>Anaeromyces</taxon>
    </lineage>
</organism>
<evidence type="ECO:0000256" key="8">
    <source>
        <dbReference type="ARBA" id="ARBA00022801"/>
    </source>
</evidence>
<proteinExistence type="predicted"/>
<keyword evidence="1" id="KW-0808">Transferase</keyword>
<dbReference type="GO" id="GO:0000166">
    <property type="term" value="F:nucleotide binding"/>
    <property type="evidence" value="ECO:0007669"/>
    <property type="project" value="UniProtKB-KW"/>
</dbReference>
<evidence type="ECO:0000256" key="2">
    <source>
        <dbReference type="ARBA" id="ARBA00022695"/>
    </source>
</evidence>
<accession>A0A1Y1VQH9</accession>
<dbReference type="GO" id="GO:0016787">
    <property type="term" value="F:hydrolase activity"/>
    <property type="evidence" value="ECO:0007669"/>
    <property type="project" value="UniProtKB-KW"/>
</dbReference>
<evidence type="ECO:0000256" key="4">
    <source>
        <dbReference type="ARBA" id="ARBA00022722"/>
    </source>
</evidence>
<keyword evidence="7" id="KW-0255">Endonuclease</keyword>
<keyword evidence="3" id="KW-0235">DNA replication</keyword>
<dbReference type="SUPFAM" id="SSF52540">
    <property type="entry name" value="P-loop containing nucleoside triphosphate hydrolases"/>
    <property type="match status" value="1"/>
</dbReference>
<dbReference type="AlphaFoldDB" id="A0A1Y1VQH9"/>
<evidence type="ECO:0000313" key="12">
    <source>
        <dbReference type="EMBL" id="ORX63276.1"/>
    </source>
</evidence>
<dbReference type="Pfam" id="PF02407">
    <property type="entry name" value="Viral_Rep"/>
    <property type="match status" value="1"/>
</dbReference>
<reference evidence="12 13" key="2">
    <citation type="submission" date="2016-08" db="EMBL/GenBank/DDBJ databases">
        <title>Pervasive Adenine N6-methylation of Active Genes in Fungi.</title>
        <authorList>
            <consortium name="DOE Joint Genome Institute"/>
            <person name="Mondo S.J."/>
            <person name="Dannebaum R.O."/>
            <person name="Kuo R.C."/>
            <person name="Labutti K."/>
            <person name="Haridas S."/>
            <person name="Kuo A."/>
            <person name="Salamov A."/>
            <person name="Ahrendt S.R."/>
            <person name="Lipzen A."/>
            <person name="Sullivan W."/>
            <person name="Andreopoulos W.B."/>
            <person name="Clum A."/>
            <person name="Lindquist E."/>
            <person name="Daum C."/>
            <person name="Ramamoorthy G.K."/>
            <person name="Gryganskyi A."/>
            <person name="Culley D."/>
            <person name="Magnuson J.K."/>
            <person name="James T.Y."/>
            <person name="O'Malley M.A."/>
            <person name="Stajich J.E."/>
            <person name="Spatafora J.W."/>
            <person name="Visel A."/>
            <person name="Grigoriev I.V."/>
        </authorList>
    </citation>
    <scope>NUCLEOTIDE SEQUENCE [LARGE SCALE GENOMIC DNA]</scope>
    <source>
        <strain evidence="12 13">S4</strain>
    </source>
</reference>
<feature type="domain" description="CRESS-DNA virus Rep endonuclease" evidence="11">
    <location>
        <begin position="1"/>
        <end position="101"/>
    </location>
</feature>
<keyword evidence="9" id="KW-0190">Covalent protein-DNA linkage</keyword>
<dbReference type="GO" id="GO:0006260">
    <property type="term" value="P:DNA replication"/>
    <property type="evidence" value="ECO:0007669"/>
    <property type="project" value="UniProtKB-KW"/>
</dbReference>
<evidence type="ECO:0000256" key="10">
    <source>
        <dbReference type="ARBA" id="ARBA00023125"/>
    </source>
</evidence>
<evidence type="ECO:0000256" key="7">
    <source>
        <dbReference type="ARBA" id="ARBA00022759"/>
    </source>
</evidence>
<evidence type="ECO:0000256" key="6">
    <source>
        <dbReference type="ARBA" id="ARBA00022741"/>
    </source>
</evidence>
<sequence length="218" mass="25531">MSKTIYFAFTLNNYTEENITQIKEFAKIHCARLMFGYETSESGTPHLQGCFQTKQRVRLSTIKNKIGIPSIHLECQKKQYLANARYCNKNGNSYFYPDKETNFNSDGSTITNTNNKKYLNAINLAKKGLFNLIEPELILKYDNKLKKIYSDNIITENMLLNNDYGNFFSDFFILIWGPTGTGKSHCVEDIIYHLQQFWYHYCSQNNIEHFELCLLQKM</sequence>
<evidence type="ECO:0000313" key="13">
    <source>
        <dbReference type="Proteomes" id="UP000193944"/>
    </source>
</evidence>
<keyword evidence="4" id="KW-0540">Nuclease</keyword>